<keyword evidence="2" id="KW-1185">Reference proteome</keyword>
<name>A0ABN9GQP0_9NEOB</name>
<dbReference type="EMBL" id="CATNWA010019125">
    <property type="protein sequence ID" value="CAI9611439.1"/>
    <property type="molecule type" value="Genomic_DNA"/>
</dbReference>
<sequence>MLEELVEARQFHWFMAASIGGLYNMNYNMPWASTMNMPEVIVTTMLTSITSISLKVMGTFTQRI</sequence>
<gene>
    <name evidence="1" type="ORF">SPARVUS_LOCUS14562760</name>
</gene>
<protein>
    <submittedName>
        <fullName evidence="1">Uncharacterized protein</fullName>
    </submittedName>
</protein>
<reference evidence="1" key="1">
    <citation type="submission" date="2023-05" db="EMBL/GenBank/DDBJ databases">
        <authorList>
            <person name="Stuckert A."/>
        </authorList>
    </citation>
    <scope>NUCLEOTIDE SEQUENCE</scope>
</reference>
<organism evidence="1 2">
    <name type="scientific">Staurois parvus</name>
    <dbReference type="NCBI Taxonomy" id="386267"/>
    <lineage>
        <taxon>Eukaryota</taxon>
        <taxon>Metazoa</taxon>
        <taxon>Chordata</taxon>
        <taxon>Craniata</taxon>
        <taxon>Vertebrata</taxon>
        <taxon>Euteleostomi</taxon>
        <taxon>Amphibia</taxon>
        <taxon>Batrachia</taxon>
        <taxon>Anura</taxon>
        <taxon>Neobatrachia</taxon>
        <taxon>Ranoidea</taxon>
        <taxon>Ranidae</taxon>
        <taxon>Staurois</taxon>
    </lineage>
</organism>
<evidence type="ECO:0000313" key="1">
    <source>
        <dbReference type="EMBL" id="CAI9611439.1"/>
    </source>
</evidence>
<proteinExistence type="predicted"/>
<evidence type="ECO:0000313" key="2">
    <source>
        <dbReference type="Proteomes" id="UP001162483"/>
    </source>
</evidence>
<comment type="caution">
    <text evidence="1">The sequence shown here is derived from an EMBL/GenBank/DDBJ whole genome shotgun (WGS) entry which is preliminary data.</text>
</comment>
<accession>A0ABN9GQP0</accession>
<dbReference type="Proteomes" id="UP001162483">
    <property type="component" value="Unassembled WGS sequence"/>
</dbReference>